<feature type="transmembrane region" description="Helical" evidence="5">
    <location>
        <begin position="429"/>
        <end position="452"/>
    </location>
</feature>
<dbReference type="AlphaFoldDB" id="A0A6A7A9C5"/>
<dbReference type="Pfam" id="PF07690">
    <property type="entry name" value="MFS_1"/>
    <property type="match status" value="1"/>
</dbReference>
<evidence type="ECO:0000256" key="5">
    <source>
        <dbReference type="SAM" id="Phobius"/>
    </source>
</evidence>
<feature type="transmembrane region" description="Helical" evidence="5">
    <location>
        <begin position="111"/>
        <end position="132"/>
    </location>
</feature>
<feature type="transmembrane region" description="Helical" evidence="5">
    <location>
        <begin position="405"/>
        <end position="423"/>
    </location>
</feature>
<dbReference type="Proteomes" id="UP000799424">
    <property type="component" value="Unassembled WGS sequence"/>
</dbReference>
<reference evidence="7" key="1">
    <citation type="journal article" date="2020" name="Stud. Mycol.">
        <title>101 Dothideomycetes genomes: a test case for predicting lifestyles and emergence of pathogens.</title>
        <authorList>
            <person name="Haridas S."/>
            <person name="Albert R."/>
            <person name="Binder M."/>
            <person name="Bloem J."/>
            <person name="Labutti K."/>
            <person name="Salamov A."/>
            <person name="Andreopoulos B."/>
            <person name="Baker S."/>
            <person name="Barry K."/>
            <person name="Bills G."/>
            <person name="Bluhm B."/>
            <person name="Cannon C."/>
            <person name="Castanera R."/>
            <person name="Culley D."/>
            <person name="Daum C."/>
            <person name="Ezra D."/>
            <person name="Gonzalez J."/>
            <person name="Henrissat B."/>
            <person name="Kuo A."/>
            <person name="Liang C."/>
            <person name="Lipzen A."/>
            <person name="Lutzoni F."/>
            <person name="Magnuson J."/>
            <person name="Mondo S."/>
            <person name="Nolan M."/>
            <person name="Ohm R."/>
            <person name="Pangilinan J."/>
            <person name="Park H.-J."/>
            <person name="Ramirez L."/>
            <person name="Alfaro M."/>
            <person name="Sun H."/>
            <person name="Tritt A."/>
            <person name="Yoshinaga Y."/>
            <person name="Zwiers L.-H."/>
            <person name="Turgeon B."/>
            <person name="Goodwin S."/>
            <person name="Spatafora J."/>
            <person name="Crous P."/>
            <person name="Grigoriev I."/>
        </authorList>
    </citation>
    <scope>NUCLEOTIDE SEQUENCE</scope>
    <source>
        <strain evidence="7">CBS 113818</strain>
    </source>
</reference>
<evidence type="ECO:0000256" key="3">
    <source>
        <dbReference type="ARBA" id="ARBA00022989"/>
    </source>
</evidence>
<accession>A0A6A7A9C5</accession>
<keyword evidence="4 5" id="KW-0472">Membrane</keyword>
<organism evidence="7 8">
    <name type="scientific">Ophiobolus disseminans</name>
    <dbReference type="NCBI Taxonomy" id="1469910"/>
    <lineage>
        <taxon>Eukaryota</taxon>
        <taxon>Fungi</taxon>
        <taxon>Dikarya</taxon>
        <taxon>Ascomycota</taxon>
        <taxon>Pezizomycotina</taxon>
        <taxon>Dothideomycetes</taxon>
        <taxon>Pleosporomycetidae</taxon>
        <taxon>Pleosporales</taxon>
        <taxon>Pleosporineae</taxon>
        <taxon>Phaeosphaeriaceae</taxon>
        <taxon>Ophiobolus</taxon>
    </lineage>
</organism>
<evidence type="ECO:0000313" key="8">
    <source>
        <dbReference type="Proteomes" id="UP000799424"/>
    </source>
</evidence>
<evidence type="ECO:0000256" key="4">
    <source>
        <dbReference type="ARBA" id="ARBA00023136"/>
    </source>
</evidence>
<evidence type="ECO:0000256" key="2">
    <source>
        <dbReference type="ARBA" id="ARBA00022692"/>
    </source>
</evidence>
<evidence type="ECO:0000313" key="7">
    <source>
        <dbReference type="EMBL" id="KAF2829309.1"/>
    </source>
</evidence>
<keyword evidence="2 5" id="KW-0812">Transmembrane</keyword>
<feature type="transmembrane region" description="Helical" evidence="5">
    <location>
        <begin position="335"/>
        <end position="356"/>
    </location>
</feature>
<keyword evidence="3 5" id="KW-1133">Transmembrane helix</keyword>
<feature type="domain" description="Major facilitator superfamily (MFS) profile" evidence="6">
    <location>
        <begin position="19"/>
        <end position="455"/>
    </location>
</feature>
<dbReference type="OrthoDB" id="6770063at2759"/>
<protein>
    <submittedName>
        <fullName evidence="7">MFS general substrate transporter</fullName>
    </submittedName>
</protein>
<keyword evidence="8" id="KW-1185">Reference proteome</keyword>
<dbReference type="InterPro" id="IPR020846">
    <property type="entry name" value="MFS_dom"/>
</dbReference>
<feature type="transmembrane region" description="Helical" evidence="5">
    <location>
        <begin position="86"/>
        <end position="105"/>
    </location>
</feature>
<feature type="transmembrane region" description="Helical" evidence="5">
    <location>
        <begin position="53"/>
        <end position="74"/>
    </location>
</feature>
<dbReference type="InterPro" id="IPR005829">
    <property type="entry name" value="Sugar_transporter_CS"/>
</dbReference>
<dbReference type="PANTHER" id="PTHR23502">
    <property type="entry name" value="MAJOR FACILITATOR SUPERFAMILY"/>
    <property type="match status" value="1"/>
</dbReference>
<dbReference type="GO" id="GO:0005886">
    <property type="term" value="C:plasma membrane"/>
    <property type="evidence" value="ECO:0007669"/>
    <property type="project" value="TreeGrafter"/>
</dbReference>
<feature type="transmembrane region" description="Helical" evidence="5">
    <location>
        <begin position="174"/>
        <end position="194"/>
    </location>
</feature>
<comment type="subcellular location">
    <subcellularLocation>
        <location evidence="1">Membrane</location>
        <topology evidence="1">Multi-pass membrane protein</topology>
    </subcellularLocation>
</comment>
<feature type="transmembrane region" description="Helical" evidence="5">
    <location>
        <begin position="256"/>
        <end position="277"/>
    </location>
</feature>
<feature type="transmembrane region" description="Helical" evidence="5">
    <location>
        <begin position="362"/>
        <end position="393"/>
    </location>
</feature>
<evidence type="ECO:0000259" key="6">
    <source>
        <dbReference type="PROSITE" id="PS50850"/>
    </source>
</evidence>
<dbReference type="PROSITE" id="PS50850">
    <property type="entry name" value="MFS"/>
    <property type="match status" value="1"/>
</dbReference>
<dbReference type="CDD" id="cd17323">
    <property type="entry name" value="MFS_Tpo1_MDR_like"/>
    <property type="match status" value="1"/>
</dbReference>
<dbReference type="SUPFAM" id="SSF103473">
    <property type="entry name" value="MFS general substrate transporter"/>
    <property type="match status" value="1"/>
</dbReference>
<sequence length="472" mass="52481">MLSDQEHPQNWPLYRKWTATFLLSGFAFIQPLAETMLAPLQHQMSQDLHLTRNYQWTLVNSLILVGVGFGPLILAPISERYGRKPALLGGSAVFIIWNTACGLAKNLSQMLAFRLLAGFGACVADAVAGGVLGDLWMPQQRGRAFAFFMAAPLLGPGLGPIIGAYIAVGIGWRWAFYIASIASTVIFIAALLFYQETFEPRLAYLKYKNNSTESTAQLRKEAPRLEPEETICKPTFSELLRTDLQRPVRMLATQPIIQIIAVYMALLYGTMFLFLFMYPTLWVRQYGQSVRVGSLNYISAALGFVVGVQIAGHLNDRAYAALKARSSNNMGRPEFRVPMMAVGTFLVPVGLLWWGWSGEKHLHWIMPNIGCTIFTAGVYICSACVSVYVIDAYTKYAASAVSTNLVLRSCFAAFFPIFAPYMFEKVGFGWSATILAGCFLVVGTLTMLVLWFRGVDIRKRSQYCAANDVEYL</sequence>
<dbReference type="GO" id="GO:0022857">
    <property type="term" value="F:transmembrane transporter activity"/>
    <property type="evidence" value="ECO:0007669"/>
    <property type="project" value="InterPro"/>
</dbReference>
<gene>
    <name evidence="7" type="ORF">CC86DRAFT_287167</name>
</gene>
<feature type="transmembrane region" description="Helical" evidence="5">
    <location>
        <begin position="12"/>
        <end position="33"/>
    </location>
</feature>
<dbReference type="GO" id="GO:0140115">
    <property type="term" value="P:export across plasma membrane"/>
    <property type="evidence" value="ECO:0007669"/>
    <property type="project" value="UniProtKB-ARBA"/>
</dbReference>
<dbReference type="InterPro" id="IPR036259">
    <property type="entry name" value="MFS_trans_sf"/>
</dbReference>
<dbReference type="EMBL" id="MU006221">
    <property type="protein sequence ID" value="KAF2829309.1"/>
    <property type="molecule type" value="Genomic_DNA"/>
</dbReference>
<feature type="transmembrane region" description="Helical" evidence="5">
    <location>
        <begin position="297"/>
        <end position="314"/>
    </location>
</feature>
<dbReference type="PANTHER" id="PTHR23502:SF60">
    <property type="entry name" value="MAJOR FACILITATOR SUPERFAMILY (MFS) PROFILE DOMAIN-CONTAINING PROTEIN-RELATED"/>
    <property type="match status" value="1"/>
</dbReference>
<name>A0A6A7A9C5_9PLEO</name>
<dbReference type="GO" id="GO:0042908">
    <property type="term" value="P:xenobiotic transport"/>
    <property type="evidence" value="ECO:0007669"/>
    <property type="project" value="UniProtKB-ARBA"/>
</dbReference>
<evidence type="ECO:0000256" key="1">
    <source>
        <dbReference type="ARBA" id="ARBA00004141"/>
    </source>
</evidence>
<dbReference type="PROSITE" id="PS00216">
    <property type="entry name" value="SUGAR_TRANSPORT_1"/>
    <property type="match status" value="1"/>
</dbReference>
<dbReference type="PRINTS" id="PR01036">
    <property type="entry name" value="TCRTETB"/>
</dbReference>
<dbReference type="InterPro" id="IPR011701">
    <property type="entry name" value="MFS"/>
</dbReference>
<dbReference type="Gene3D" id="1.20.1250.20">
    <property type="entry name" value="MFS general substrate transporter like domains"/>
    <property type="match status" value="1"/>
</dbReference>
<proteinExistence type="predicted"/>
<feature type="transmembrane region" description="Helical" evidence="5">
    <location>
        <begin position="144"/>
        <end position="168"/>
    </location>
</feature>